<name>A0A1T4Z681_9ACTN</name>
<evidence type="ECO:0000313" key="2">
    <source>
        <dbReference type="Proteomes" id="UP000191040"/>
    </source>
</evidence>
<keyword evidence="2" id="KW-1185">Reference proteome</keyword>
<gene>
    <name evidence="1" type="ORF">SAMN06295964_2766</name>
</gene>
<organism evidence="1 2">
    <name type="scientific">Aeromicrobium choanae</name>
    <dbReference type="NCBI Taxonomy" id="1736691"/>
    <lineage>
        <taxon>Bacteria</taxon>
        <taxon>Bacillati</taxon>
        <taxon>Actinomycetota</taxon>
        <taxon>Actinomycetes</taxon>
        <taxon>Propionibacteriales</taxon>
        <taxon>Nocardioidaceae</taxon>
        <taxon>Aeromicrobium</taxon>
    </lineage>
</organism>
<dbReference type="EMBL" id="LT796768">
    <property type="protein sequence ID" value="SKB09567.1"/>
    <property type="molecule type" value="Genomic_DNA"/>
</dbReference>
<protein>
    <recommendedName>
        <fullName evidence="3">DUF4352 domain-containing protein</fullName>
    </recommendedName>
</protein>
<evidence type="ECO:0008006" key="3">
    <source>
        <dbReference type="Google" id="ProtNLM"/>
    </source>
</evidence>
<proteinExistence type="predicted"/>
<dbReference type="STRING" id="1736691.SAMN06295964_2766"/>
<reference evidence="2" key="1">
    <citation type="submission" date="2017-02" db="EMBL/GenBank/DDBJ databases">
        <authorList>
            <person name="Varghese N."/>
            <person name="Submissions S."/>
        </authorList>
    </citation>
    <scope>NUCLEOTIDE SEQUENCE [LARGE SCALE GENOMIC DNA]</scope>
    <source>
        <strain evidence="2">9H-4</strain>
    </source>
</reference>
<dbReference type="Proteomes" id="UP000191040">
    <property type="component" value="Chromosome I"/>
</dbReference>
<accession>A0A1T4Z681</accession>
<sequence>MMGDEGGRLRRWLRQVSRTMTLRQVLAALAAVVVLASGLFGGLATAETTGPAALEPGEEIHAEPFDLTVDRVRWSTDLGLDEEVRGRYLAVVATLENTSDHPVYTGTLRDTIRLRGLDGLYSGLSGDETGASEDARPQVLVMTDGSPLSAAAPGLEYEVAFVWEQTESEPLPAEATVEVSQWTWRRSTLDDQFMWFDPTPTHEGTFDVERGRES</sequence>
<dbReference type="OrthoDB" id="3830193at2"/>
<dbReference type="RefSeq" id="WP_078700690.1">
    <property type="nucleotide sequence ID" value="NZ_LT796768.1"/>
</dbReference>
<dbReference type="AlphaFoldDB" id="A0A1T4Z681"/>
<evidence type="ECO:0000313" key="1">
    <source>
        <dbReference type="EMBL" id="SKB09567.1"/>
    </source>
</evidence>